<dbReference type="SMART" id="SM00184">
    <property type="entry name" value="RING"/>
    <property type="match status" value="1"/>
</dbReference>
<keyword evidence="1" id="KW-0863">Zinc-finger</keyword>
<dbReference type="GO" id="GO:0061630">
    <property type="term" value="F:ubiquitin protein ligase activity"/>
    <property type="evidence" value="ECO:0007669"/>
    <property type="project" value="TreeGrafter"/>
</dbReference>
<gene>
    <name evidence="4" type="ORF">K458DRAFT_299272</name>
</gene>
<accession>A0A6G1J8B7</accession>
<evidence type="ECO:0000259" key="3">
    <source>
        <dbReference type="PROSITE" id="PS50089"/>
    </source>
</evidence>
<feature type="region of interest" description="Disordered" evidence="2">
    <location>
        <begin position="313"/>
        <end position="340"/>
    </location>
</feature>
<evidence type="ECO:0000256" key="1">
    <source>
        <dbReference type="PROSITE-ProRule" id="PRU00175"/>
    </source>
</evidence>
<sequence>MGTLTADCPRLDSHCPHKLATSCRLTSTPNCCACADERPHSANYRVYVDGVGFVYRGTRWQGYCWFCKEFWNNRLASTDPPLEASQTKIPLIPDQTEFLERWFEFHQGYRIVNASDGTESRIAVIGEPFREVSPGFLPRTLDQLRAGRLNDESRAENRFRRRRLSSEEERAAPAEQHQTIEEALDSLLEEISDDEIPAPAPAQTPASDMPRAQADPPRPLSRTGIHLQRARDRLVRVFGSREDVQRDDYESPLSAMYNRAFERYRQAEARRESGDTTAPSLDGLSEQERRDIENQIMWGVLNDSRAGSTVHITRTENVPSNTPAPASPRRSEDSASTSVLSYTSTADLETVGNMVRRLEDQIYSPSLVSVGALRGPPPSLASFDGPGRHPRRLATPPLQTLDQPNRPPPLMDEQMTKNLSCQVCYSQVADIAVLPCGHMVMCEWCADVVVPVRHGHVPARPTKCPMCRKSVKQRFKIHMG</sequence>
<feature type="region of interest" description="Disordered" evidence="2">
    <location>
        <begin position="196"/>
        <end position="226"/>
    </location>
</feature>
<feature type="compositionally biased region" description="Polar residues" evidence="2">
    <location>
        <begin position="313"/>
        <end position="324"/>
    </location>
</feature>
<feature type="region of interest" description="Disordered" evidence="2">
    <location>
        <begin position="157"/>
        <end position="178"/>
    </location>
</feature>
<dbReference type="GO" id="GO:0008270">
    <property type="term" value="F:zinc ion binding"/>
    <property type="evidence" value="ECO:0007669"/>
    <property type="project" value="UniProtKB-KW"/>
</dbReference>
<dbReference type="GO" id="GO:0006511">
    <property type="term" value="P:ubiquitin-dependent protein catabolic process"/>
    <property type="evidence" value="ECO:0007669"/>
    <property type="project" value="TreeGrafter"/>
</dbReference>
<feature type="compositionally biased region" description="Basic and acidic residues" evidence="2">
    <location>
        <begin position="157"/>
        <end position="172"/>
    </location>
</feature>
<name>A0A6G1J8B7_9PLEO</name>
<organism evidence="4 5">
    <name type="scientific">Lentithecium fluviatile CBS 122367</name>
    <dbReference type="NCBI Taxonomy" id="1168545"/>
    <lineage>
        <taxon>Eukaryota</taxon>
        <taxon>Fungi</taxon>
        <taxon>Dikarya</taxon>
        <taxon>Ascomycota</taxon>
        <taxon>Pezizomycotina</taxon>
        <taxon>Dothideomycetes</taxon>
        <taxon>Pleosporomycetidae</taxon>
        <taxon>Pleosporales</taxon>
        <taxon>Massarineae</taxon>
        <taxon>Lentitheciaceae</taxon>
        <taxon>Lentithecium</taxon>
    </lineage>
</organism>
<dbReference type="PROSITE" id="PS50089">
    <property type="entry name" value="ZF_RING_2"/>
    <property type="match status" value="1"/>
</dbReference>
<reference evidence="4" key="1">
    <citation type="journal article" date="2020" name="Stud. Mycol.">
        <title>101 Dothideomycetes genomes: a test case for predicting lifestyles and emergence of pathogens.</title>
        <authorList>
            <person name="Haridas S."/>
            <person name="Albert R."/>
            <person name="Binder M."/>
            <person name="Bloem J."/>
            <person name="Labutti K."/>
            <person name="Salamov A."/>
            <person name="Andreopoulos B."/>
            <person name="Baker S."/>
            <person name="Barry K."/>
            <person name="Bills G."/>
            <person name="Bluhm B."/>
            <person name="Cannon C."/>
            <person name="Castanera R."/>
            <person name="Culley D."/>
            <person name="Daum C."/>
            <person name="Ezra D."/>
            <person name="Gonzalez J."/>
            <person name="Henrissat B."/>
            <person name="Kuo A."/>
            <person name="Liang C."/>
            <person name="Lipzen A."/>
            <person name="Lutzoni F."/>
            <person name="Magnuson J."/>
            <person name="Mondo S."/>
            <person name="Nolan M."/>
            <person name="Ohm R."/>
            <person name="Pangilinan J."/>
            <person name="Park H.-J."/>
            <person name="Ramirez L."/>
            <person name="Alfaro M."/>
            <person name="Sun H."/>
            <person name="Tritt A."/>
            <person name="Yoshinaga Y."/>
            <person name="Zwiers L.-H."/>
            <person name="Turgeon B."/>
            <person name="Goodwin S."/>
            <person name="Spatafora J."/>
            <person name="Crous P."/>
            <person name="Grigoriev I."/>
        </authorList>
    </citation>
    <scope>NUCLEOTIDE SEQUENCE</scope>
    <source>
        <strain evidence="4">CBS 122367</strain>
    </source>
</reference>
<keyword evidence="5" id="KW-1185">Reference proteome</keyword>
<dbReference type="Gene3D" id="3.30.40.10">
    <property type="entry name" value="Zinc/RING finger domain, C3HC4 (zinc finger)"/>
    <property type="match status" value="1"/>
</dbReference>
<evidence type="ECO:0000313" key="5">
    <source>
        <dbReference type="Proteomes" id="UP000799291"/>
    </source>
</evidence>
<protein>
    <recommendedName>
        <fullName evidence="3">RING-type domain-containing protein</fullName>
    </recommendedName>
</protein>
<dbReference type="OrthoDB" id="1711136at2759"/>
<feature type="region of interest" description="Disordered" evidence="2">
    <location>
        <begin position="375"/>
        <end position="412"/>
    </location>
</feature>
<dbReference type="InterPro" id="IPR001841">
    <property type="entry name" value="Znf_RING"/>
</dbReference>
<dbReference type="Proteomes" id="UP000799291">
    <property type="component" value="Unassembled WGS sequence"/>
</dbReference>
<keyword evidence="1" id="KW-0862">Zinc</keyword>
<evidence type="ECO:0000256" key="2">
    <source>
        <dbReference type="SAM" id="MobiDB-lite"/>
    </source>
</evidence>
<feature type="domain" description="RING-type" evidence="3">
    <location>
        <begin position="421"/>
        <end position="468"/>
    </location>
</feature>
<dbReference type="PANTHER" id="PTHR22696:SF1">
    <property type="entry name" value="E3 UBIQUITIN-PROTEIN LIGASE RNF26"/>
    <property type="match status" value="1"/>
</dbReference>
<proteinExistence type="predicted"/>
<dbReference type="GO" id="GO:0016567">
    <property type="term" value="P:protein ubiquitination"/>
    <property type="evidence" value="ECO:0007669"/>
    <property type="project" value="TreeGrafter"/>
</dbReference>
<dbReference type="InterPro" id="IPR013083">
    <property type="entry name" value="Znf_RING/FYVE/PHD"/>
</dbReference>
<dbReference type="PANTHER" id="PTHR22696">
    <property type="entry name" value="E3 UBIQUITIN-PROTEIN LIGASE RNF26"/>
    <property type="match status" value="1"/>
</dbReference>
<dbReference type="SUPFAM" id="SSF57850">
    <property type="entry name" value="RING/U-box"/>
    <property type="match status" value="1"/>
</dbReference>
<dbReference type="AlphaFoldDB" id="A0A6G1J8B7"/>
<dbReference type="EMBL" id="MU005577">
    <property type="protein sequence ID" value="KAF2686433.1"/>
    <property type="molecule type" value="Genomic_DNA"/>
</dbReference>
<dbReference type="Pfam" id="PF13920">
    <property type="entry name" value="zf-C3HC4_3"/>
    <property type="match status" value="1"/>
</dbReference>
<keyword evidence="1" id="KW-0479">Metal-binding</keyword>
<evidence type="ECO:0000313" key="4">
    <source>
        <dbReference type="EMBL" id="KAF2686433.1"/>
    </source>
</evidence>